<protein>
    <recommendedName>
        <fullName evidence="1">Glutaredoxin domain-containing protein</fullName>
    </recommendedName>
</protein>
<sequence length="204" mass="22485">MDSVESVGELAKYLAVERRPVALLARADGVLQCEVAEKVLAALQEQLKDSAALSFATFDAASARDVSAHFKIDSVPSVVLVDEAMGIVDRIVGADAQAISSAVRGLAETSSTRLQRRMLALIEAAPVMLFMKGDAEQPKCKFSRQMLAILRENNVAFETYDILSDRAIRERLKLFSKWPTFPQYVLSASRPVDRSIRRCNKRPG</sequence>
<dbReference type="Gene3D" id="3.40.30.10">
    <property type="entry name" value="Glutaredoxin"/>
    <property type="match status" value="2"/>
</dbReference>
<accession>A0A7S1XIP3</accession>
<dbReference type="AlphaFoldDB" id="A0A7S1XIP3"/>
<dbReference type="InterPro" id="IPR004480">
    <property type="entry name" value="Monothiol_GRX-rel"/>
</dbReference>
<evidence type="ECO:0000313" key="2">
    <source>
        <dbReference type="EMBL" id="CAD9239581.1"/>
    </source>
</evidence>
<feature type="domain" description="Glutaredoxin" evidence="1">
    <location>
        <begin position="127"/>
        <end position="183"/>
    </location>
</feature>
<dbReference type="GO" id="GO:0005634">
    <property type="term" value="C:nucleus"/>
    <property type="evidence" value="ECO:0007669"/>
    <property type="project" value="TreeGrafter"/>
</dbReference>
<dbReference type="GO" id="GO:0005829">
    <property type="term" value="C:cytosol"/>
    <property type="evidence" value="ECO:0007669"/>
    <property type="project" value="TreeGrafter"/>
</dbReference>
<reference evidence="2" key="1">
    <citation type="submission" date="2021-01" db="EMBL/GenBank/DDBJ databases">
        <authorList>
            <person name="Corre E."/>
            <person name="Pelletier E."/>
            <person name="Niang G."/>
            <person name="Scheremetjew M."/>
            <person name="Finn R."/>
            <person name="Kale V."/>
            <person name="Holt S."/>
            <person name="Cochrane G."/>
            <person name="Meng A."/>
            <person name="Brown T."/>
            <person name="Cohen L."/>
        </authorList>
    </citation>
    <scope>NUCLEOTIDE SEQUENCE</scope>
    <source>
        <strain evidence="2">CCMP3124</strain>
    </source>
</reference>
<evidence type="ECO:0000259" key="1">
    <source>
        <dbReference type="Pfam" id="PF00462"/>
    </source>
</evidence>
<dbReference type="PROSITE" id="PS51354">
    <property type="entry name" value="GLUTAREDOXIN_2"/>
    <property type="match status" value="1"/>
</dbReference>
<dbReference type="InterPro" id="IPR002109">
    <property type="entry name" value="Glutaredoxin"/>
</dbReference>
<dbReference type="PANTHER" id="PTHR10293:SF73">
    <property type="entry name" value="GLUTAREDOXIN-3"/>
    <property type="match status" value="1"/>
</dbReference>
<dbReference type="InterPro" id="IPR036249">
    <property type="entry name" value="Thioredoxin-like_sf"/>
</dbReference>
<dbReference type="EMBL" id="HBGI01002018">
    <property type="protein sequence ID" value="CAD9239581.1"/>
    <property type="molecule type" value="Transcribed_RNA"/>
</dbReference>
<gene>
    <name evidence="2" type="ORF">EAUS1353_LOCUS1319</name>
</gene>
<dbReference type="GO" id="GO:0006879">
    <property type="term" value="P:intracellular iron ion homeostasis"/>
    <property type="evidence" value="ECO:0007669"/>
    <property type="project" value="TreeGrafter"/>
</dbReference>
<name>A0A7S1XIP3_9RHOD</name>
<dbReference type="SUPFAM" id="SSF52833">
    <property type="entry name" value="Thioredoxin-like"/>
    <property type="match status" value="2"/>
</dbReference>
<dbReference type="Pfam" id="PF00462">
    <property type="entry name" value="Glutaredoxin"/>
    <property type="match status" value="1"/>
</dbReference>
<proteinExistence type="predicted"/>
<organism evidence="2">
    <name type="scientific">Erythrolobus australicus</name>
    <dbReference type="NCBI Taxonomy" id="1077150"/>
    <lineage>
        <taxon>Eukaryota</taxon>
        <taxon>Rhodophyta</taxon>
        <taxon>Bangiophyceae</taxon>
        <taxon>Porphyridiales</taxon>
        <taxon>Porphyridiaceae</taxon>
        <taxon>Erythrolobus</taxon>
    </lineage>
</organism>
<dbReference type="PANTHER" id="PTHR10293">
    <property type="entry name" value="GLUTAREDOXIN FAMILY MEMBER"/>
    <property type="match status" value="1"/>
</dbReference>